<evidence type="ECO:0000259" key="2">
    <source>
        <dbReference type="PROSITE" id="PS50158"/>
    </source>
</evidence>
<dbReference type="InterPro" id="IPR001995">
    <property type="entry name" value="Peptidase_A2_cat"/>
</dbReference>
<organism evidence="4 5">
    <name type="scientific">Amphiprion ocellaris</name>
    <name type="common">Clown anemonefish</name>
    <dbReference type="NCBI Taxonomy" id="80972"/>
    <lineage>
        <taxon>Eukaryota</taxon>
        <taxon>Metazoa</taxon>
        <taxon>Chordata</taxon>
        <taxon>Craniata</taxon>
        <taxon>Vertebrata</taxon>
        <taxon>Euteleostomi</taxon>
        <taxon>Actinopterygii</taxon>
        <taxon>Neopterygii</taxon>
        <taxon>Teleostei</taxon>
        <taxon>Neoteleostei</taxon>
        <taxon>Acanthomorphata</taxon>
        <taxon>Ovalentaria</taxon>
        <taxon>Pomacentridae</taxon>
        <taxon>Amphiprion</taxon>
    </lineage>
</organism>
<keyword evidence="1" id="KW-0479">Metal-binding</keyword>
<name>A0AAQ5ZS49_AMPOC</name>
<evidence type="ECO:0000313" key="4">
    <source>
        <dbReference type="Ensembl" id="ENSAOCP00000067326.1"/>
    </source>
</evidence>
<reference evidence="4 5" key="1">
    <citation type="submission" date="2022-01" db="EMBL/GenBank/DDBJ databases">
        <title>A chromosome-scale genome assembly of the false clownfish, Amphiprion ocellaris.</title>
        <authorList>
            <person name="Ryu T."/>
        </authorList>
    </citation>
    <scope>NUCLEOTIDE SEQUENCE [LARGE SCALE GENOMIC DNA]</scope>
</reference>
<reference evidence="4" key="3">
    <citation type="submission" date="2025-09" db="UniProtKB">
        <authorList>
            <consortium name="Ensembl"/>
        </authorList>
    </citation>
    <scope>IDENTIFICATION</scope>
</reference>
<dbReference type="PROSITE" id="PS50175">
    <property type="entry name" value="ASP_PROT_RETROV"/>
    <property type="match status" value="1"/>
</dbReference>
<accession>A0AAQ5ZS49</accession>
<keyword evidence="1" id="KW-0863">Zinc-finger</keyword>
<dbReference type="Ensembl" id="ENSAOCT00000074306.1">
    <property type="protein sequence ID" value="ENSAOCP00000067326.1"/>
    <property type="gene ID" value="ENSAOCG00000027738.1"/>
</dbReference>
<proteinExistence type="predicted"/>
<evidence type="ECO:0008006" key="6">
    <source>
        <dbReference type="Google" id="ProtNLM"/>
    </source>
</evidence>
<dbReference type="AlphaFoldDB" id="A0AAQ5ZS49"/>
<reference evidence="4" key="2">
    <citation type="submission" date="2025-08" db="UniProtKB">
        <authorList>
            <consortium name="Ensembl"/>
        </authorList>
    </citation>
    <scope>IDENTIFICATION</scope>
</reference>
<dbReference type="GeneTree" id="ENSGT01150000289855"/>
<dbReference type="GO" id="GO:0003676">
    <property type="term" value="F:nucleic acid binding"/>
    <property type="evidence" value="ECO:0007669"/>
    <property type="project" value="InterPro"/>
</dbReference>
<dbReference type="InterPro" id="IPR001878">
    <property type="entry name" value="Znf_CCHC"/>
</dbReference>
<dbReference type="Proteomes" id="UP001501940">
    <property type="component" value="Chromosome 6"/>
</dbReference>
<feature type="domain" description="Peptidase A2" evidence="3">
    <location>
        <begin position="40"/>
        <end position="81"/>
    </location>
</feature>
<evidence type="ECO:0000256" key="1">
    <source>
        <dbReference type="PROSITE-ProRule" id="PRU00047"/>
    </source>
</evidence>
<keyword evidence="5" id="KW-1185">Reference proteome</keyword>
<evidence type="ECO:0000313" key="5">
    <source>
        <dbReference type="Proteomes" id="UP001501940"/>
    </source>
</evidence>
<keyword evidence="1" id="KW-0862">Zinc</keyword>
<dbReference type="GO" id="GO:0008270">
    <property type="term" value="F:zinc ion binding"/>
    <property type="evidence" value="ECO:0007669"/>
    <property type="project" value="UniProtKB-KW"/>
</dbReference>
<protein>
    <recommendedName>
        <fullName evidence="6">CCHC-type domain-containing protein</fullName>
    </recommendedName>
</protein>
<sequence>MKAQPQFNAKIKSSPRCYKCGGSPHPKRECPANNAKYSNITFKLDTGADVTAIAESDLAKVFPKDKMPILQQPEKPLLGPGKTPLDVIGFTRLQLKY</sequence>
<evidence type="ECO:0000259" key="3">
    <source>
        <dbReference type="PROSITE" id="PS50175"/>
    </source>
</evidence>
<feature type="domain" description="CCHC-type" evidence="2">
    <location>
        <begin position="16"/>
        <end position="31"/>
    </location>
</feature>
<dbReference type="GO" id="GO:0006508">
    <property type="term" value="P:proteolysis"/>
    <property type="evidence" value="ECO:0007669"/>
    <property type="project" value="InterPro"/>
</dbReference>
<dbReference type="GO" id="GO:0004190">
    <property type="term" value="F:aspartic-type endopeptidase activity"/>
    <property type="evidence" value="ECO:0007669"/>
    <property type="project" value="InterPro"/>
</dbReference>
<dbReference type="PROSITE" id="PS50158">
    <property type="entry name" value="ZF_CCHC"/>
    <property type="match status" value="1"/>
</dbReference>